<evidence type="ECO:0000256" key="1">
    <source>
        <dbReference type="ARBA" id="ARBA00022729"/>
    </source>
</evidence>
<feature type="region of interest" description="Disordered" evidence="4">
    <location>
        <begin position="65"/>
        <end position="110"/>
    </location>
</feature>
<evidence type="ECO:0000313" key="8">
    <source>
        <dbReference type="Proteomes" id="UP000472265"/>
    </source>
</evidence>
<dbReference type="InterPro" id="IPR013783">
    <property type="entry name" value="Ig-like_fold"/>
</dbReference>
<feature type="domain" description="Ig-like" evidence="6">
    <location>
        <begin position="118"/>
        <end position="211"/>
    </location>
</feature>
<dbReference type="PIRSF" id="PIRSF000615">
    <property type="entry name" value="TyrPK_CSF1-R"/>
    <property type="match status" value="1"/>
</dbReference>
<keyword evidence="3" id="KW-0393">Immunoglobulin domain</keyword>
<keyword evidence="8" id="KW-1185">Reference proteome</keyword>
<name>A0A671TPN1_SPAAU</name>
<dbReference type="InterPro" id="IPR003598">
    <property type="entry name" value="Ig_sub2"/>
</dbReference>
<dbReference type="Proteomes" id="UP000472265">
    <property type="component" value="Chromosome 10"/>
</dbReference>
<dbReference type="Pfam" id="PF13895">
    <property type="entry name" value="Ig_2"/>
    <property type="match status" value="1"/>
</dbReference>
<dbReference type="GO" id="GO:0007166">
    <property type="term" value="P:cell surface receptor signaling pathway"/>
    <property type="evidence" value="ECO:0007669"/>
    <property type="project" value="TreeGrafter"/>
</dbReference>
<evidence type="ECO:0000259" key="6">
    <source>
        <dbReference type="PROSITE" id="PS50835"/>
    </source>
</evidence>
<reference evidence="7" key="3">
    <citation type="submission" date="2025-09" db="UniProtKB">
        <authorList>
            <consortium name="Ensembl"/>
        </authorList>
    </citation>
    <scope>IDENTIFICATION</scope>
</reference>
<dbReference type="InterPro" id="IPR036179">
    <property type="entry name" value="Ig-like_dom_sf"/>
</dbReference>
<protein>
    <recommendedName>
        <fullName evidence="6">Ig-like domain-containing protein</fullName>
    </recommendedName>
</protein>
<evidence type="ECO:0000256" key="3">
    <source>
        <dbReference type="ARBA" id="ARBA00023319"/>
    </source>
</evidence>
<evidence type="ECO:0000256" key="4">
    <source>
        <dbReference type="SAM" id="MobiDB-lite"/>
    </source>
</evidence>
<dbReference type="Gene3D" id="2.60.40.10">
    <property type="entry name" value="Immunoglobulins"/>
    <property type="match status" value="4"/>
</dbReference>
<keyword evidence="1 5" id="KW-0732">Signal</keyword>
<dbReference type="SMART" id="SM00409">
    <property type="entry name" value="IG"/>
    <property type="match status" value="3"/>
</dbReference>
<accession>A0A671TPN1</accession>
<feature type="domain" description="Ig-like" evidence="6">
    <location>
        <begin position="25"/>
        <end position="113"/>
    </location>
</feature>
<dbReference type="Pfam" id="PF00047">
    <property type="entry name" value="ig"/>
    <property type="match status" value="1"/>
</dbReference>
<evidence type="ECO:0000256" key="2">
    <source>
        <dbReference type="ARBA" id="ARBA00023157"/>
    </source>
</evidence>
<gene>
    <name evidence="7" type="primary">LOC115588981</name>
</gene>
<dbReference type="GO" id="GO:0006955">
    <property type="term" value="P:immune response"/>
    <property type="evidence" value="ECO:0007669"/>
    <property type="project" value="TreeGrafter"/>
</dbReference>
<dbReference type="PANTHER" id="PTHR11481">
    <property type="entry name" value="IMMUNOGLOBULIN FC RECEPTOR"/>
    <property type="match status" value="1"/>
</dbReference>
<feature type="chain" id="PRO_5025560145" description="Ig-like domain-containing protein" evidence="5">
    <location>
        <begin position="23"/>
        <end position="390"/>
    </location>
</feature>
<dbReference type="SUPFAM" id="SSF48726">
    <property type="entry name" value="Immunoglobulin"/>
    <property type="match status" value="2"/>
</dbReference>
<dbReference type="GeneTree" id="ENSGT01050000244808"/>
<feature type="signal peptide" evidence="5">
    <location>
        <begin position="1"/>
        <end position="22"/>
    </location>
</feature>
<dbReference type="PANTHER" id="PTHR11481:SF64">
    <property type="entry name" value="FC RECEPTOR-LIKE PROTEIN 4"/>
    <property type="match status" value="1"/>
</dbReference>
<dbReference type="SMART" id="SM00408">
    <property type="entry name" value="IGc2"/>
    <property type="match status" value="2"/>
</dbReference>
<organism evidence="7 8">
    <name type="scientific">Sparus aurata</name>
    <name type="common">Gilthead sea bream</name>
    <dbReference type="NCBI Taxonomy" id="8175"/>
    <lineage>
        <taxon>Eukaryota</taxon>
        <taxon>Metazoa</taxon>
        <taxon>Chordata</taxon>
        <taxon>Craniata</taxon>
        <taxon>Vertebrata</taxon>
        <taxon>Euteleostomi</taxon>
        <taxon>Actinopterygii</taxon>
        <taxon>Neopterygii</taxon>
        <taxon>Teleostei</taxon>
        <taxon>Neoteleostei</taxon>
        <taxon>Acanthomorphata</taxon>
        <taxon>Eupercaria</taxon>
        <taxon>Spariformes</taxon>
        <taxon>Sparidae</taxon>
        <taxon>Sparus</taxon>
    </lineage>
</organism>
<dbReference type="InterPro" id="IPR003599">
    <property type="entry name" value="Ig_sub"/>
</dbReference>
<reference evidence="7" key="1">
    <citation type="submission" date="2021-04" db="EMBL/GenBank/DDBJ databases">
        <authorList>
            <consortium name="Wellcome Sanger Institute Data Sharing"/>
        </authorList>
    </citation>
    <scope>NUCLEOTIDE SEQUENCE [LARGE SCALE GENOMIC DNA]</scope>
</reference>
<reference evidence="7" key="2">
    <citation type="submission" date="2025-08" db="UniProtKB">
        <authorList>
            <consortium name="Ensembl"/>
        </authorList>
    </citation>
    <scope>IDENTIFICATION</scope>
</reference>
<dbReference type="InterPro" id="IPR013151">
    <property type="entry name" value="Immunoglobulin_dom"/>
</dbReference>
<dbReference type="GO" id="GO:0004888">
    <property type="term" value="F:transmembrane signaling receptor activity"/>
    <property type="evidence" value="ECO:0007669"/>
    <property type="project" value="TreeGrafter"/>
</dbReference>
<dbReference type="Ensembl" id="ENSSAUT00010002855.1">
    <property type="protein sequence ID" value="ENSSAUP00010002702.1"/>
    <property type="gene ID" value="ENSSAUG00010001328.1"/>
</dbReference>
<keyword evidence="2" id="KW-1015">Disulfide bond</keyword>
<dbReference type="GO" id="GO:0009897">
    <property type="term" value="C:external side of plasma membrane"/>
    <property type="evidence" value="ECO:0007669"/>
    <property type="project" value="TreeGrafter"/>
</dbReference>
<feature type="domain" description="Ig-like" evidence="6">
    <location>
        <begin position="309"/>
        <end position="388"/>
    </location>
</feature>
<dbReference type="PROSITE" id="PS50835">
    <property type="entry name" value="IG_LIKE"/>
    <property type="match status" value="3"/>
</dbReference>
<evidence type="ECO:0000256" key="5">
    <source>
        <dbReference type="SAM" id="SignalP"/>
    </source>
</evidence>
<dbReference type="InterPro" id="IPR007110">
    <property type="entry name" value="Ig-like_dom"/>
</dbReference>
<proteinExistence type="predicted"/>
<feature type="compositionally biased region" description="Polar residues" evidence="4">
    <location>
        <begin position="77"/>
        <end position="86"/>
    </location>
</feature>
<dbReference type="InterPro" id="IPR050488">
    <property type="entry name" value="Ig_Fc_receptor"/>
</dbReference>
<dbReference type="AlphaFoldDB" id="A0A671TPN1"/>
<evidence type="ECO:0000313" key="7">
    <source>
        <dbReference type="Ensembl" id="ENSSAUP00010002702.1"/>
    </source>
</evidence>
<sequence length="390" mass="43806">MGHALLGVLGLFWLNTLLYGHAEGPNKAVVTLQPNWTEVYRGERITLRCEIKDGGDTEWEYEWRTTSSEKPSDQNEHNITSVTGSHSGDYRCKGRKTHTQHSSTDWSDPIKLTVSDRPQPVLTVSSSWLSAGASVTLNCRVKDPSAGWRFYWYKRVPRLSGNFYYSYEQLPGSSSGTEQDSYIVHGQTHTAEYQCRAGRGDPEYQSYTSYSMYVWTSDIHSSASLTESPDRAQHFTSDSVSLSCEGNSTEWTVIRSSPEERYLFDCSTWGTMNGSTCNINTDWPSDAVYWCESGSGESTNAVNITVQDGDMILLSPARPVTEGHSVSLSCISRSQTFDSIVFFYHNEKVIQNDSRWELNISAVSKSDEGFYKCQHSGRESAQSWMSVQGE</sequence>